<dbReference type="EMBL" id="JASMQC010000009">
    <property type="protein sequence ID" value="KAK1942625.1"/>
    <property type="molecule type" value="Genomic_DNA"/>
</dbReference>
<organism evidence="2 3">
    <name type="scientific">Phytophthora citrophthora</name>
    <dbReference type="NCBI Taxonomy" id="4793"/>
    <lineage>
        <taxon>Eukaryota</taxon>
        <taxon>Sar</taxon>
        <taxon>Stramenopiles</taxon>
        <taxon>Oomycota</taxon>
        <taxon>Peronosporomycetes</taxon>
        <taxon>Peronosporales</taxon>
        <taxon>Peronosporaceae</taxon>
        <taxon>Phytophthora</taxon>
    </lineage>
</organism>
<evidence type="ECO:0008006" key="4">
    <source>
        <dbReference type="Google" id="ProtNLM"/>
    </source>
</evidence>
<name>A0AAD9GQ50_9STRA</name>
<dbReference type="AlphaFoldDB" id="A0AAD9GQ50"/>
<evidence type="ECO:0000313" key="3">
    <source>
        <dbReference type="Proteomes" id="UP001259832"/>
    </source>
</evidence>
<evidence type="ECO:0000313" key="2">
    <source>
        <dbReference type="EMBL" id="KAK1942625.1"/>
    </source>
</evidence>
<comment type="caution">
    <text evidence="2">The sequence shown here is derived from an EMBL/GenBank/DDBJ whole genome shotgun (WGS) entry which is preliminary data.</text>
</comment>
<keyword evidence="1" id="KW-0732">Signal</keyword>
<proteinExistence type="predicted"/>
<reference evidence="2" key="1">
    <citation type="submission" date="2023-08" db="EMBL/GenBank/DDBJ databases">
        <title>Reference Genome Resource for the Citrus Pathogen Phytophthora citrophthora.</title>
        <authorList>
            <person name="Moller H."/>
            <person name="Coetzee B."/>
            <person name="Rose L.J."/>
            <person name="Van Niekerk J.M."/>
        </authorList>
    </citation>
    <scope>NUCLEOTIDE SEQUENCE</scope>
    <source>
        <strain evidence="2">STE-U-9442</strain>
    </source>
</reference>
<keyword evidence="3" id="KW-1185">Reference proteome</keyword>
<accession>A0AAD9GQ50</accession>
<dbReference type="Proteomes" id="UP001259832">
    <property type="component" value="Unassembled WGS sequence"/>
</dbReference>
<feature type="signal peptide" evidence="1">
    <location>
        <begin position="1"/>
        <end position="23"/>
    </location>
</feature>
<protein>
    <recommendedName>
        <fullName evidence="4">RxLR effector protein</fullName>
    </recommendedName>
</protein>
<sequence length="138" mass="15677">MRLNFILFAIVVALLVCLDAAVATEVSKRLRSVENGRYLKEKKTNANTKLSISDWTKEERGEGLIAWYFLLGPLFKTKSLDRIDSLGSFKTVKNHRRAPPRFETRADGAHLISEKKYQAGLARRVAEKAKNDEELAKK</sequence>
<evidence type="ECO:0000256" key="1">
    <source>
        <dbReference type="SAM" id="SignalP"/>
    </source>
</evidence>
<gene>
    <name evidence="2" type="ORF">P3T76_006124</name>
</gene>
<feature type="chain" id="PRO_5042144439" description="RxLR effector protein" evidence="1">
    <location>
        <begin position="24"/>
        <end position="138"/>
    </location>
</feature>